<evidence type="ECO:0000256" key="1">
    <source>
        <dbReference type="ARBA" id="ARBA00006987"/>
    </source>
</evidence>
<dbReference type="Pfam" id="PF03401">
    <property type="entry name" value="TctC"/>
    <property type="match status" value="1"/>
</dbReference>
<dbReference type="Gene3D" id="3.40.190.10">
    <property type="entry name" value="Periplasmic binding protein-like II"/>
    <property type="match status" value="1"/>
</dbReference>
<dbReference type="EMBL" id="CP000529">
    <property type="protein sequence ID" value="ABM35461.1"/>
    <property type="molecule type" value="Genomic_DNA"/>
</dbReference>
<keyword evidence="3" id="KW-1185">Reference proteome</keyword>
<comment type="similarity">
    <text evidence="1">Belongs to the UPF0065 (bug) family.</text>
</comment>
<dbReference type="CDD" id="cd13579">
    <property type="entry name" value="PBP2_Bug_NagM"/>
    <property type="match status" value="1"/>
</dbReference>
<dbReference type="AlphaFoldDB" id="A1VII3"/>
<evidence type="ECO:0000313" key="3">
    <source>
        <dbReference type="Proteomes" id="UP000000644"/>
    </source>
</evidence>
<dbReference type="PROSITE" id="PS51318">
    <property type="entry name" value="TAT"/>
    <property type="match status" value="1"/>
</dbReference>
<dbReference type="InterPro" id="IPR006311">
    <property type="entry name" value="TAT_signal"/>
</dbReference>
<dbReference type="Gene3D" id="3.40.190.150">
    <property type="entry name" value="Bordetella uptake gene, domain 1"/>
    <property type="match status" value="1"/>
</dbReference>
<dbReference type="PANTHER" id="PTHR42928">
    <property type="entry name" value="TRICARBOXYLATE-BINDING PROTEIN"/>
    <property type="match status" value="1"/>
</dbReference>
<accession>A1VII3</accession>
<dbReference type="Proteomes" id="UP000000644">
    <property type="component" value="Chromosome"/>
</dbReference>
<gene>
    <name evidence="2" type="ordered locus">Pnap_0136</name>
</gene>
<sequence length="355" mass="37150">MINAALASPPAVWHFPVCPPTLPEEITMSLSRRHLIQSTGAAALLAGIGRQAWAQAIDSARVVAGFAPGGTADIVSRRVADKLHPTYARSAVVENKTGAGGQIAVQFVKTAAPDGSVMLLTPMSMLGIYPHTYKKLPYDPVADLTPVSAAAIFDYGFAVGPMVPASVKNVPDFLAWCKATPMQANFGSPAAGSSPHFIGALLGRAGNVDLRHVAFRGTQPAVLDMVGGQIAAVSGPTGEFTQHVAAGKCRLLSTSGPRRGKFTPGTPTLVEQGFKDLAFTEWFGFFLPARAPQEVVQRLNAAIRSALASQEVADGLAVSYLEVLPTSPAQLAAMLKADTERWGPLVKAVGFTPEG</sequence>
<organism evidence="2 3">
    <name type="scientific">Polaromonas naphthalenivorans (strain CJ2)</name>
    <dbReference type="NCBI Taxonomy" id="365044"/>
    <lineage>
        <taxon>Bacteria</taxon>
        <taxon>Pseudomonadati</taxon>
        <taxon>Pseudomonadota</taxon>
        <taxon>Betaproteobacteria</taxon>
        <taxon>Burkholderiales</taxon>
        <taxon>Comamonadaceae</taxon>
        <taxon>Polaromonas</taxon>
    </lineage>
</organism>
<dbReference type="HOGENOM" id="CLU_045683_0_3_4"/>
<dbReference type="eggNOG" id="COG3181">
    <property type="taxonomic scope" value="Bacteria"/>
</dbReference>
<evidence type="ECO:0000313" key="2">
    <source>
        <dbReference type="EMBL" id="ABM35461.1"/>
    </source>
</evidence>
<proteinExistence type="inferred from homology"/>
<dbReference type="STRING" id="365044.Pnap_0136"/>
<dbReference type="InterPro" id="IPR005064">
    <property type="entry name" value="BUG"/>
</dbReference>
<dbReference type="InterPro" id="IPR042100">
    <property type="entry name" value="Bug_dom1"/>
</dbReference>
<reference evidence="3" key="1">
    <citation type="journal article" date="2009" name="Environ. Microbiol.">
        <title>The genome of Polaromonas naphthalenivorans strain CJ2, isolated from coal tar-contaminated sediment, reveals physiological and metabolic versatility and evolution through extensive horizontal gene transfer.</title>
        <authorList>
            <person name="Yagi J.M."/>
            <person name="Sims D."/>
            <person name="Brettin T."/>
            <person name="Bruce D."/>
            <person name="Madsen E.L."/>
        </authorList>
    </citation>
    <scope>NUCLEOTIDE SEQUENCE [LARGE SCALE GENOMIC DNA]</scope>
    <source>
        <strain evidence="3">CJ2</strain>
    </source>
</reference>
<name>A1VII3_POLNA</name>
<dbReference type="KEGG" id="pna:Pnap_0136"/>
<dbReference type="PANTHER" id="PTHR42928:SF5">
    <property type="entry name" value="BLR1237 PROTEIN"/>
    <property type="match status" value="1"/>
</dbReference>
<dbReference type="PIRSF" id="PIRSF017082">
    <property type="entry name" value="YflP"/>
    <property type="match status" value="1"/>
</dbReference>
<protein>
    <submittedName>
        <fullName evidence="2">Uncharacterized protein UPF0065</fullName>
    </submittedName>
</protein>